<dbReference type="PANTHER" id="PTHR30096">
    <property type="entry name" value="4,5-DOPA DIOXYGENASE EXTRADIOL-LIKE PROTEIN"/>
    <property type="match status" value="1"/>
</dbReference>
<evidence type="ECO:0000313" key="8">
    <source>
        <dbReference type="Proteomes" id="UP001216674"/>
    </source>
</evidence>
<organism evidence="7 8">
    <name type="scientific">Cupriavidus basilensis</name>
    <dbReference type="NCBI Taxonomy" id="68895"/>
    <lineage>
        <taxon>Bacteria</taxon>
        <taxon>Pseudomonadati</taxon>
        <taxon>Pseudomonadota</taxon>
        <taxon>Betaproteobacteria</taxon>
        <taxon>Burkholderiales</taxon>
        <taxon>Burkholderiaceae</taxon>
        <taxon>Cupriavidus</taxon>
    </lineage>
</organism>
<protein>
    <submittedName>
        <fullName evidence="7">Class III extradiol ring-cleavage dioxygenase</fullName>
    </submittedName>
</protein>
<comment type="similarity">
    <text evidence="2">Belongs to the DODA-type extradiol aromatic ring-opening dioxygenase family.</text>
</comment>
<evidence type="ECO:0000256" key="2">
    <source>
        <dbReference type="ARBA" id="ARBA00007581"/>
    </source>
</evidence>
<dbReference type="SUPFAM" id="SSF53213">
    <property type="entry name" value="LigB-like"/>
    <property type="match status" value="1"/>
</dbReference>
<evidence type="ECO:0000256" key="5">
    <source>
        <dbReference type="ARBA" id="ARBA00023002"/>
    </source>
</evidence>
<reference evidence="7 8" key="1">
    <citation type="submission" date="2023-03" db="EMBL/GenBank/DDBJ databases">
        <title>Draft assemblies of triclosan tolerant bacteria isolated from returned activated sludge.</title>
        <authorList>
            <person name="Van Hamelsveld S."/>
        </authorList>
    </citation>
    <scope>NUCLEOTIDE SEQUENCE [LARGE SCALE GENOMIC DNA]</scope>
    <source>
        <strain evidence="7 8">GW210010_S58</strain>
    </source>
</reference>
<dbReference type="PIRSF" id="PIRSF006157">
    <property type="entry name" value="Doxgns_DODA"/>
    <property type="match status" value="1"/>
</dbReference>
<name>A0ABT6ATE6_9BURK</name>
<keyword evidence="3" id="KW-0479">Metal-binding</keyword>
<accession>A0ABT6ATE6</accession>
<dbReference type="EMBL" id="JARJLM010000392">
    <property type="protein sequence ID" value="MDF3835892.1"/>
    <property type="molecule type" value="Genomic_DNA"/>
</dbReference>
<keyword evidence="7" id="KW-0223">Dioxygenase</keyword>
<keyword evidence="7" id="KW-0413">Isomerase</keyword>
<proteinExistence type="inferred from homology"/>
<feature type="domain" description="Extradiol ring-cleavage dioxygenase class III enzyme subunit B" evidence="6">
    <location>
        <begin position="10"/>
        <end position="251"/>
    </location>
</feature>
<dbReference type="InterPro" id="IPR014436">
    <property type="entry name" value="Extradiol_dOase_DODA"/>
</dbReference>
<dbReference type="Pfam" id="PF02900">
    <property type="entry name" value="LigB"/>
    <property type="match status" value="1"/>
</dbReference>
<sequence length="272" mass="29570">MTTPALPTFFISHGGGPWPWMEEQMHGRYDRLKAALQQMPQLAGVAPKAVLMVSAHWEEPDFTVMAHPNPPMIYDYYGFPDYTYRIQYAAPGAPQLARQVHGLLEDAGIPARLDPLRGFDHGMYAPMAVIYPGADVPTLQLSLKRGLDPLAHLSAGRALAPLRQEGVLIVGSGLSYHNLRAFGPAGKDASAAFDAWLERALMATTPEQRTAALTSWENAPAARQAHPREEHLLPLMVAVGAAEGELATRVYHEDNFSGGITVSSFMFGGARS</sequence>
<evidence type="ECO:0000256" key="1">
    <source>
        <dbReference type="ARBA" id="ARBA00001947"/>
    </source>
</evidence>
<keyword evidence="5" id="KW-0560">Oxidoreductase</keyword>
<keyword evidence="8" id="KW-1185">Reference proteome</keyword>
<evidence type="ECO:0000256" key="4">
    <source>
        <dbReference type="ARBA" id="ARBA00022833"/>
    </source>
</evidence>
<dbReference type="RefSeq" id="WP_276266545.1">
    <property type="nucleotide sequence ID" value="NZ_JARJLM010000392.1"/>
</dbReference>
<dbReference type="GO" id="GO:0016853">
    <property type="term" value="F:isomerase activity"/>
    <property type="evidence" value="ECO:0007669"/>
    <property type="project" value="UniProtKB-KW"/>
</dbReference>
<dbReference type="Proteomes" id="UP001216674">
    <property type="component" value="Unassembled WGS sequence"/>
</dbReference>
<dbReference type="GO" id="GO:0051213">
    <property type="term" value="F:dioxygenase activity"/>
    <property type="evidence" value="ECO:0007669"/>
    <property type="project" value="UniProtKB-KW"/>
</dbReference>
<keyword evidence="4" id="KW-0862">Zinc</keyword>
<dbReference type="CDD" id="cd07363">
    <property type="entry name" value="45_DOPA_Dioxygenase"/>
    <property type="match status" value="1"/>
</dbReference>
<evidence type="ECO:0000259" key="6">
    <source>
        <dbReference type="Pfam" id="PF02900"/>
    </source>
</evidence>
<dbReference type="InterPro" id="IPR004183">
    <property type="entry name" value="Xdiol_dOase_suB"/>
</dbReference>
<evidence type="ECO:0000313" key="7">
    <source>
        <dbReference type="EMBL" id="MDF3835892.1"/>
    </source>
</evidence>
<evidence type="ECO:0000256" key="3">
    <source>
        <dbReference type="ARBA" id="ARBA00022723"/>
    </source>
</evidence>
<gene>
    <name evidence="7" type="ORF">P3W85_23505</name>
</gene>
<comment type="cofactor">
    <cofactor evidence="1">
        <name>Zn(2+)</name>
        <dbReference type="ChEBI" id="CHEBI:29105"/>
    </cofactor>
</comment>
<dbReference type="PANTHER" id="PTHR30096:SF0">
    <property type="entry name" value="4,5-DOPA DIOXYGENASE EXTRADIOL-LIKE PROTEIN"/>
    <property type="match status" value="1"/>
</dbReference>
<dbReference type="Gene3D" id="3.40.830.10">
    <property type="entry name" value="LigB-like"/>
    <property type="match status" value="1"/>
</dbReference>
<comment type="caution">
    <text evidence="7">The sequence shown here is derived from an EMBL/GenBank/DDBJ whole genome shotgun (WGS) entry which is preliminary data.</text>
</comment>